<dbReference type="InterPro" id="IPR050645">
    <property type="entry name" value="Histidine_acid_phosphatase"/>
</dbReference>
<dbReference type="Pfam" id="PF00328">
    <property type="entry name" value="His_Phos_2"/>
    <property type="match status" value="1"/>
</dbReference>
<dbReference type="Gene3D" id="3.40.50.1240">
    <property type="entry name" value="Phosphoglycerate mutase-like"/>
    <property type="match status" value="1"/>
</dbReference>
<dbReference type="PANTHER" id="PTHR11567:SF110">
    <property type="entry name" value="2-PHOSPHOXYLOSE PHOSPHATASE 1"/>
    <property type="match status" value="1"/>
</dbReference>
<sequence length="415" mass="48573">MDPKFTYSALRSTDVPYKEYESDKYDLKFVQIITRHGRRTPESKRYPLTMWICNSLDQLITNKDEERPECNMGQLTVLGIQDQINVGKAYKKLFIDHLHFLDKDYNSKQIFIRSTNRERTISSARSLMHGLYGGSFSDNQEKSPHHSSFYIMNEADENMYPRSSPRYNFLKSLLKKHRDVIEENKKSKLEDFTKKIQKIFEDSKFDTAFYVPTWRSYAGLVNSFDCFRNNGLPLPKGFTPEIIERMYAESAKEFKSMRFFPEMSQLGIGRFVNDLNKQMYLKGVNDSSVKDLKLALYSGHDTTLAALLVAYDMYEDNRHPVTSSALEYLLFQDKNYEAPSRFGRSNEKELINHQYVKVIYNHKPVHIGECKDKEVDGMCPLSEFIKISQSIIPKDYEQQSKISDEQKKMYANLVK</sequence>
<gene>
    <name evidence="3" type="ORF">DICPUDRAFT_51452</name>
</gene>
<dbReference type="FunCoup" id="F1A3V3">
    <property type="interactions" value="8"/>
</dbReference>
<organism evidence="3 4">
    <name type="scientific">Dictyostelium purpureum</name>
    <name type="common">Slime mold</name>
    <dbReference type="NCBI Taxonomy" id="5786"/>
    <lineage>
        <taxon>Eukaryota</taxon>
        <taxon>Amoebozoa</taxon>
        <taxon>Evosea</taxon>
        <taxon>Eumycetozoa</taxon>
        <taxon>Dictyostelia</taxon>
        <taxon>Dictyosteliales</taxon>
        <taxon>Dictyosteliaceae</taxon>
        <taxon>Dictyostelium</taxon>
    </lineage>
</organism>
<evidence type="ECO:0000313" key="3">
    <source>
        <dbReference type="EMBL" id="EGC29131.1"/>
    </source>
</evidence>
<dbReference type="OrthoDB" id="16224at2759"/>
<dbReference type="RefSeq" id="XP_003294347.1">
    <property type="nucleotide sequence ID" value="XM_003294299.1"/>
</dbReference>
<evidence type="ECO:0000256" key="2">
    <source>
        <dbReference type="ARBA" id="ARBA00022801"/>
    </source>
</evidence>
<keyword evidence="2" id="KW-0378">Hydrolase</keyword>
<dbReference type="InParanoid" id="F1A3V3"/>
<keyword evidence="4" id="KW-1185">Reference proteome</keyword>
<dbReference type="CDD" id="cd07061">
    <property type="entry name" value="HP_HAP_like"/>
    <property type="match status" value="1"/>
</dbReference>
<accession>F1A3V3</accession>
<dbReference type="PROSITE" id="PS00616">
    <property type="entry name" value="HIS_ACID_PHOSPHAT_1"/>
    <property type="match status" value="1"/>
</dbReference>
<evidence type="ECO:0008006" key="5">
    <source>
        <dbReference type="Google" id="ProtNLM"/>
    </source>
</evidence>
<dbReference type="InterPro" id="IPR000560">
    <property type="entry name" value="His_Pase_clade-2"/>
</dbReference>
<proteinExistence type="inferred from homology"/>
<dbReference type="InterPro" id="IPR033379">
    <property type="entry name" value="Acid_Pase_AS"/>
</dbReference>
<evidence type="ECO:0000256" key="1">
    <source>
        <dbReference type="ARBA" id="ARBA00005375"/>
    </source>
</evidence>
<dbReference type="InterPro" id="IPR029033">
    <property type="entry name" value="His_PPase_superfam"/>
</dbReference>
<dbReference type="PROSITE" id="PS00778">
    <property type="entry name" value="HIS_ACID_PHOSPHAT_2"/>
    <property type="match status" value="1"/>
</dbReference>
<dbReference type="AlphaFoldDB" id="F1A3V3"/>
<dbReference type="PANTHER" id="PTHR11567">
    <property type="entry name" value="ACID PHOSPHATASE-RELATED"/>
    <property type="match status" value="1"/>
</dbReference>
<dbReference type="OMA" id="SWPPFTS"/>
<dbReference type="eggNOG" id="KOG3720">
    <property type="taxonomic scope" value="Eukaryota"/>
</dbReference>
<protein>
    <recommendedName>
        <fullName evidence="5">Acid phosphatase</fullName>
    </recommendedName>
</protein>
<dbReference type="GeneID" id="10506497"/>
<dbReference type="VEuPathDB" id="AmoebaDB:DICPUDRAFT_51452"/>
<dbReference type="STRING" id="5786.F1A3V3"/>
<comment type="similarity">
    <text evidence="1">Belongs to the histidine acid phosphatase family.</text>
</comment>
<dbReference type="KEGG" id="dpp:DICPUDRAFT_51452"/>
<reference evidence="4" key="1">
    <citation type="journal article" date="2011" name="Genome Biol.">
        <title>Comparative genomics of the social amoebae Dictyostelium discoideum and Dictyostelium purpureum.</title>
        <authorList>
            <consortium name="US DOE Joint Genome Institute (JGI-PGF)"/>
            <person name="Sucgang R."/>
            <person name="Kuo A."/>
            <person name="Tian X."/>
            <person name="Salerno W."/>
            <person name="Parikh A."/>
            <person name="Feasley C.L."/>
            <person name="Dalin E."/>
            <person name="Tu H."/>
            <person name="Huang E."/>
            <person name="Barry K."/>
            <person name="Lindquist E."/>
            <person name="Shapiro H."/>
            <person name="Bruce D."/>
            <person name="Schmutz J."/>
            <person name="Salamov A."/>
            <person name="Fey P."/>
            <person name="Gaudet P."/>
            <person name="Anjard C."/>
            <person name="Babu M.M."/>
            <person name="Basu S."/>
            <person name="Bushmanova Y."/>
            <person name="van der Wel H."/>
            <person name="Katoh-Kurasawa M."/>
            <person name="Dinh C."/>
            <person name="Coutinho P.M."/>
            <person name="Saito T."/>
            <person name="Elias M."/>
            <person name="Schaap P."/>
            <person name="Kay R.R."/>
            <person name="Henrissat B."/>
            <person name="Eichinger L."/>
            <person name="Rivero F."/>
            <person name="Putnam N.H."/>
            <person name="West C.M."/>
            <person name="Loomis W.F."/>
            <person name="Chisholm R.L."/>
            <person name="Shaulsky G."/>
            <person name="Strassmann J.E."/>
            <person name="Queller D.C."/>
            <person name="Kuspa A."/>
            <person name="Grigoriev I.V."/>
        </authorList>
    </citation>
    <scope>NUCLEOTIDE SEQUENCE [LARGE SCALE GENOMIC DNA]</scope>
    <source>
        <strain evidence="4">QSDP1</strain>
    </source>
</reference>
<name>F1A3V3_DICPU</name>
<dbReference type="Proteomes" id="UP000001064">
    <property type="component" value="Unassembled WGS sequence"/>
</dbReference>
<dbReference type="SUPFAM" id="SSF53254">
    <property type="entry name" value="Phosphoglycerate mutase-like"/>
    <property type="match status" value="1"/>
</dbReference>
<evidence type="ECO:0000313" key="4">
    <source>
        <dbReference type="Proteomes" id="UP000001064"/>
    </source>
</evidence>
<dbReference type="EMBL" id="GL871479">
    <property type="protein sequence ID" value="EGC29131.1"/>
    <property type="molecule type" value="Genomic_DNA"/>
</dbReference>
<dbReference type="GO" id="GO:0016791">
    <property type="term" value="F:phosphatase activity"/>
    <property type="evidence" value="ECO:0000318"/>
    <property type="project" value="GO_Central"/>
</dbReference>